<sequence length="257" mass="28324">MPGSPCPPLPTITLTTPETQANNWSLHASSIWASSIYLADHIADLHIPDLLASVRPARGTRDDPMVPLRILELGAGAGLPSIILAAAYSIDVHVTASDYPDPELIRTLEENIVRNGVTRNCGVVPYAWGTDATCLLRTLPSASVPSPDVQDGFDLIIAADTLWNSDFHAPLFQTMTTTLRHEPHARIQLVAGMHTGRYTLQSFLDILLQYGLDVDVVEERHVDGSGSRTWSVDRAEGEDERERRKWVLWMSLKRVAS</sequence>
<dbReference type="Gene3D" id="3.40.50.150">
    <property type="entry name" value="Vaccinia Virus protein VP39"/>
    <property type="match status" value="1"/>
</dbReference>
<dbReference type="EMBL" id="RWJN01000048">
    <property type="protein sequence ID" value="TCD69136.1"/>
    <property type="molecule type" value="Genomic_DNA"/>
</dbReference>
<name>A0A4R0RN99_9APHY</name>
<dbReference type="PANTHER" id="PTHR14614">
    <property type="entry name" value="HEPATOCELLULAR CARCINOMA-ASSOCIATED ANTIGEN"/>
    <property type="match status" value="1"/>
</dbReference>
<protein>
    <recommendedName>
        <fullName evidence="3">Nicotinamide n-methyltransferase</fullName>
    </recommendedName>
</protein>
<dbReference type="OrthoDB" id="407325at2759"/>
<dbReference type="SUPFAM" id="SSF53335">
    <property type="entry name" value="S-adenosyl-L-methionine-dependent methyltransferases"/>
    <property type="match status" value="1"/>
</dbReference>
<dbReference type="InterPro" id="IPR029063">
    <property type="entry name" value="SAM-dependent_MTases_sf"/>
</dbReference>
<dbReference type="GO" id="GO:0008757">
    <property type="term" value="F:S-adenosylmethionine-dependent methyltransferase activity"/>
    <property type="evidence" value="ECO:0007669"/>
    <property type="project" value="UniProtKB-ARBA"/>
</dbReference>
<dbReference type="AlphaFoldDB" id="A0A4R0RN99"/>
<dbReference type="CDD" id="cd02440">
    <property type="entry name" value="AdoMet_MTases"/>
    <property type="match status" value="1"/>
</dbReference>
<dbReference type="Pfam" id="PF10294">
    <property type="entry name" value="Methyltransf_16"/>
    <property type="match status" value="1"/>
</dbReference>
<accession>A0A4R0RN99</accession>
<dbReference type="InterPro" id="IPR019410">
    <property type="entry name" value="Methyltransf_16"/>
</dbReference>
<reference evidence="1 2" key="1">
    <citation type="submission" date="2018-11" db="EMBL/GenBank/DDBJ databases">
        <title>Genome assembly of Steccherinum ochraceum LE-BIN_3174, the white-rot fungus of the Steccherinaceae family (The Residual Polyporoid clade, Polyporales, Basidiomycota).</title>
        <authorList>
            <person name="Fedorova T.V."/>
            <person name="Glazunova O.A."/>
            <person name="Landesman E.O."/>
            <person name="Moiseenko K.V."/>
            <person name="Psurtseva N.V."/>
            <person name="Savinova O.S."/>
            <person name="Shakhova N.V."/>
            <person name="Tyazhelova T.V."/>
            <person name="Vasina D.V."/>
        </authorList>
    </citation>
    <scope>NUCLEOTIDE SEQUENCE [LARGE SCALE GENOMIC DNA]</scope>
    <source>
        <strain evidence="1 2">LE-BIN_3174</strain>
    </source>
</reference>
<keyword evidence="2" id="KW-1185">Reference proteome</keyword>
<evidence type="ECO:0000313" key="2">
    <source>
        <dbReference type="Proteomes" id="UP000292702"/>
    </source>
</evidence>
<organism evidence="1 2">
    <name type="scientific">Steccherinum ochraceum</name>
    <dbReference type="NCBI Taxonomy" id="92696"/>
    <lineage>
        <taxon>Eukaryota</taxon>
        <taxon>Fungi</taxon>
        <taxon>Dikarya</taxon>
        <taxon>Basidiomycota</taxon>
        <taxon>Agaricomycotina</taxon>
        <taxon>Agaricomycetes</taxon>
        <taxon>Polyporales</taxon>
        <taxon>Steccherinaceae</taxon>
        <taxon>Steccherinum</taxon>
    </lineage>
</organism>
<evidence type="ECO:0000313" key="1">
    <source>
        <dbReference type="EMBL" id="TCD69136.1"/>
    </source>
</evidence>
<gene>
    <name evidence="1" type="ORF">EIP91_008612</name>
</gene>
<proteinExistence type="predicted"/>
<comment type="caution">
    <text evidence="1">The sequence shown here is derived from an EMBL/GenBank/DDBJ whole genome shotgun (WGS) entry which is preliminary data.</text>
</comment>
<dbReference type="STRING" id="92696.A0A4R0RN99"/>
<dbReference type="GO" id="GO:0005737">
    <property type="term" value="C:cytoplasm"/>
    <property type="evidence" value="ECO:0007669"/>
    <property type="project" value="TreeGrafter"/>
</dbReference>
<dbReference type="PANTHER" id="PTHR14614:SF130">
    <property type="entry name" value="PROTEIN-LYSINE N-METHYLTRANSFERASE EEF2KMT"/>
    <property type="match status" value="1"/>
</dbReference>
<dbReference type="Proteomes" id="UP000292702">
    <property type="component" value="Unassembled WGS sequence"/>
</dbReference>
<evidence type="ECO:0008006" key="3">
    <source>
        <dbReference type="Google" id="ProtNLM"/>
    </source>
</evidence>